<dbReference type="RefSeq" id="WP_015760520.1">
    <property type="nucleotide sequence ID" value="NZ_AP031442.1"/>
</dbReference>
<protein>
    <submittedName>
        <fullName evidence="5">Flavodoxin family protein</fullName>
    </submittedName>
</protein>
<dbReference type="Proteomes" id="UP000436429">
    <property type="component" value="Unassembled WGS sequence"/>
</dbReference>
<evidence type="ECO:0000313" key="7">
    <source>
        <dbReference type="Proteomes" id="UP000436429"/>
    </source>
</evidence>
<dbReference type="InterPro" id="IPR029039">
    <property type="entry name" value="Flavoprotein-like_sf"/>
</dbReference>
<name>A0A369NDE3_EGGLN</name>
<reference evidence="5 6" key="1">
    <citation type="journal article" date="2018" name="Elife">
        <title>Discovery and characterization of a prevalent human gut bacterial enzyme sufficient for the inactivation of a family of plant toxins.</title>
        <authorList>
            <person name="Koppel N."/>
            <person name="Bisanz J.E."/>
            <person name="Pandelia M.E."/>
            <person name="Turnbaugh P.J."/>
            <person name="Balskus E.P."/>
        </authorList>
    </citation>
    <scope>NUCLEOTIDE SEQUENCE [LARGE SCALE GENOMIC DNA]</scope>
    <source>
        <strain evidence="5 6">FAA1-1-60AUCSF</strain>
    </source>
</reference>
<organism evidence="5 6">
    <name type="scientific">Eggerthella lenta</name>
    <name type="common">Eubacterium lentum</name>
    <dbReference type="NCBI Taxonomy" id="84112"/>
    <lineage>
        <taxon>Bacteria</taxon>
        <taxon>Bacillati</taxon>
        <taxon>Actinomycetota</taxon>
        <taxon>Coriobacteriia</taxon>
        <taxon>Eggerthellales</taxon>
        <taxon>Eggerthellaceae</taxon>
        <taxon>Eggerthella</taxon>
    </lineage>
</organism>
<dbReference type="InterPro" id="IPR051796">
    <property type="entry name" value="ISF_SsuE-like"/>
</dbReference>
<dbReference type="PANTHER" id="PTHR43278:SF1">
    <property type="entry name" value="IRON-SULFUR FLAVOPROTEIN MJ1083"/>
    <property type="match status" value="1"/>
</dbReference>
<dbReference type="Gene3D" id="3.40.50.360">
    <property type="match status" value="1"/>
</dbReference>
<keyword evidence="2" id="KW-0288">FMN</keyword>
<evidence type="ECO:0000256" key="2">
    <source>
        <dbReference type="ARBA" id="ARBA00022643"/>
    </source>
</evidence>
<evidence type="ECO:0000313" key="6">
    <source>
        <dbReference type="Proteomes" id="UP000253857"/>
    </source>
</evidence>
<dbReference type="EMBL" id="PPTY01000002">
    <property type="protein sequence ID" value="RDB88329.1"/>
    <property type="molecule type" value="Genomic_DNA"/>
</dbReference>
<dbReference type="SUPFAM" id="SSF52218">
    <property type="entry name" value="Flavoproteins"/>
    <property type="match status" value="1"/>
</dbReference>
<dbReference type="InterPro" id="IPR005025">
    <property type="entry name" value="FMN_Rdtase-like_dom"/>
</dbReference>
<feature type="domain" description="NADPH-dependent FMN reductase-like" evidence="3">
    <location>
        <begin position="4"/>
        <end position="123"/>
    </location>
</feature>
<dbReference type="Pfam" id="PF03358">
    <property type="entry name" value="FMN_red"/>
    <property type="match status" value="1"/>
</dbReference>
<dbReference type="PANTHER" id="PTHR43278">
    <property type="entry name" value="NAD(P)H-DEPENDENT FMN-CONTAINING OXIDOREDUCTASE YWQN-RELATED"/>
    <property type="match status" value="1"/>
</dbReference>
<accession>A0A369NDE3</accession>
<proteinExistence type="predicted"/>
<comment type="caution">
    <text evidence="5">The sequence shown here is derived from an EMBL/GenBank/DDBJ whole genome shotgun (WGS) entry which is preliminary data.</text>
</comment>
<reference evidence="4 7" key="2">
    <citation type="submission" date="2019-11" db="EMBL/GenBank/DDBJ databases">
        <title>Whole genome shotgun sequencing (WGS) data from Adlercreutzia equolifaciens ResAG-91, Eggerthella lenta MRI-F36, MRI-F37, MRI-F40, ResAG-49, ResAG-88, ResAG-121, ResAG-145, and Gordonibacter sp. ResAG-5, ResAG-26, ResAG-43, ResAG-50, ResAG-59.</title>
        <authorList>
            <person name="Stoll D.A."/>
            <person name="Danylec N."/>
            <person name="Franz C.M.A.P."/>
            <person name="Huch M."/>
        </authorList>
    </citation>
    <scope>NUCLEOTIDE SEQUENCE [LARGE SCALE GENOMIC DNA]</scope>
    <source>
        <strain evidence="4 7">ResAG-88</strain>
    </source>
</reference>
<evidence type="ECO:0000313" key="4">
    <source>
        <dbReference type="EMBL" id="MVN32405.1"/>
    </source>
</evidence>
<dbReference type="Proteomes" id="UP000253857">
    <property type="component" value="Unassembled WGS sequence"/>
</dbReference>
<evidence type="ECO:0000313" key="5">
    <source>
        <dbReference type="EMBL" id="RDB88329.1"/>
    </source>
</evidence>
<sequence>MAKRILVVAASPRKDGNSDLLCERFIEGALEAGNIVEEVFLREQVIGFCRACDYCRDRDGACALRDDAASVLDKMAEADVVVLATPVYFYTMDAQMKVLIDRTVARYATLANKEFYFIATMADGDKALMERTFEGLRGFTDCLPGAVERGVVCGAGAWAKGDIEGSPAMDEAYEMGLRA</sequence>
<dbReference type="GO" id="GO:0016491">
    <property type="term" value="F:oxidoreductase activity"/>
    <property type="evidence" value="ECO:0007669"/>
    <property type="project" value="InterPro"/>
</dbReference>
<keyword evidence="1" id="KW-0285">Flavoprotein</keyword>
<gene>
    <name evidence="5" type="ORF">C1871_02515</name>
    <name evidence="4" type="ORF">GO726_04390</name>
</gene>
<dbReference type="AlphaFoldDB" id="A0A369NDE3"/>
<dbReference type="OMA" id="YFYTMNA"/>
<evidence type="ECO:0000256" key="1">
    <source>
        <dbReference type="ARBA" id="ARBA00022630"/>
    </source>
</evidence>
<evidence type="ECO:0000259" key="3">
    <source>
        <dbReference type="Pfam" id="PF03358"/>
    </source>
</evidence>
<dbReference type="EMBL" id="WPOM01000006">
    <property type="protein sequence ID" value="MVN32405.1"/>
    <property type="molecule type" value="Genomic_DNA"/>
</dbReference>